<gene>
    <name evidence="2" type="ORF">CASFOL_013131</name>
</gene>
<dbReference type="PANTHER" id="PTHR47074:SF11">
    <property type="entry name" value="REVERSE TRANSCRIPTASE-LIKE PROTEIN"/>
    <property type="match status" value="1"/>
</dbReference>
<proteinExistence type="predicted"/>
<dbReference type="InterPro" id="IPR012337">
    <property type="entry name" value="RNaseH-like_sf"/>
</dbReference>
<dbReference type="InterPro" id="IPR044730">
    <property type="entry name" value="RNase_H-like_dom_plant"/>
</dbReference>
<dbReference type="InterPro" id="IPR052929">
    <property type="entry name" value="RNase_H-like_EbsB-rel"/>
</dbReference>
<evidence type="ECO:0000313" key="3">
    <source>
        <dbReference type="Proteomes" id="UP001632038"/>
    </source>
</evidence>
<keyword evidence="3" id="KW-1185">Reference proteome</keyword>
<comment type="caution">
    <text evidence="2">The sequence shown here is derived from an EMBL/GenBank/DDBJ whole genome shotgun (WGS) entry which is preliminary data.</text>
</comment>
<organism evidence="2 3">
    <name type="scientific">Castilleja foliolosa</name>
    <dbReference type="NCBI Taxonomy" id="1961234"/>
    <lineage>
        <taxon>Eukaryota</taxon>
        <taxon>Viridiplantae</taxon>
        <taxon>Streptophyta</taxon>
        <taxon>Embryophyta</taxon>
        <taxon>Tracheophyta</taxon>
        <taxon>Spermatophyta</taxon>
        <taxon>Magnoliopsida</taxon>
        <taxon>eudicotyledons</taxon>
        <taxon>Gunneridae</taxon>
        <taxon>Pentapetalae</taxon>
        <taxon>asterids</taxon>
        <taxon>lamiids</taxon>
        <taxon>Lamiales</taxon>
        <taxon>Orobanchaceae</taxon>
        <taxon>Pedicularideae</taxon>
        <taxon>Castillejinae</taxon>
        <taxon>Castilleja</taxon>
    </lineage>
</organism>
<evidence type="ECO:0000259" key="1">
    <source>
        <dbReference type="Pfam" id="PF13456"/>
    </source>
</evidence>
<name>A0ABD3DKZ8_9LAMI</name>
<protein>
    <recommendedName>
        <fullName evidence="1">RNase H type-1 domain-containing protein</fullName>
    </recommendedName>
</protein>
<feature type="domain" description="RNase H type-1" evidence="1">
    <location>
        <begin position="66"/>
        <end position="186"/>
    </location>
</feature>
<dbReference type="CDD" id="cd06222">
    <property type="entry name" value="RNase_H_like"/>
    <property type="match status" value="1"/>
</dbReference>
<dbReference type="Pfam" id="PF13456">
    <property type="entry name" value="RVT_3"/>
    <property type="match status" value="1"/>
</dbReference>
<dbReference type="PANTHER" id="PTHR47074">
    <property type="entry name" value="BNAC02G40300D PROTEIN"/>
    <property type="match status" value="1"/>
</dbReference>
<sequence>MLKFWFCSYWQNQVTHGSAKPSVKSLVITVTRKTKAHWLSINQTWLTRASPSKIWKPPDAEWLKINVDAAFSNGVATSGLIIRNHNGSIILAASHQHSCLDSNTTETLAILDACKLLANINCSKAFVESDCLIAIATLKGDSMNWYWSATPVLHQIIKLWKDWPSWNFKFTRRSANGAAHALTKWAFNCIIIFEGCIPLDSLPL</sequence>
<dbReference type="InterPro" id="IPR002156">
    <property type="entry name" value="RNaseH_domain"/>
</dbReference>
<dbReference type="SUPFAM" id="SSF53098">
    <property type="entry name" value="Ribonuclease H-like"/>
    <property type="match status" value="1"/>
</dbReference>
<dbReference type="InterPro" id="IPR036397">
    <property type="entry name" value="RNaseH_sf"/>
</dbReference>
<evidence type="ECO:0000313" key="2">
    <source>
        <dbReference type="EMBL" id="KAL3642316.1"/>
    </source>
</evidence>
<dbReference type="AlphaFoldDB" id="A0ABD3DKZ8"/>
<dbReference type="EMBL" id="JAVIJP010000016">
    <property type="protein sequence ID" value="KAL3642316.1"/>
    <property type="molecule type" value="Genomic_DNA"/>
</dbReference>
<accession>A0ABD3DKZ8</accession>
<dbReference type="Gene3D" id="3.30.420.10">
    <property type="entry name" value="Ribonuclease H-like superfamily/Ribonuclease H"/>
    <property type="match status" value="1"/>
</dbReference>
<dbReference type="Proteomes" id="UP001632038">
    <property type="component" value="Unassembled WGS sequence"/>
</dbReference>
<reference evidence="3" key="1">
    <citation type="journal article" date="2024" name="IScience">
        <title>Strigolactones Initiate the Formation of Haustorium-like Structures in Castilleja.</title>
        <authorList>
            <person name="Buerger M."/>
            <person name="Peterson D."/>
            <person name="Chory J."/>
        </authorList>
    </citation>
    <scope>NUCLEOTIDE SEQUENCE [LARGE SCALE GENOMIC DNA]</scope>
</reference>